<evidence type="ECO:0000256" key="4">
    <source>
        <dbReference type="ARBA" id="ARBA00022840"/>
    </source>
</evidence>
<evidence type="ECO:0000313" key="6">
    <source>
        <dbReference type="EMBL" id="MEK9513770.1"/>
    </source>
</evidence>
<comment type="similarity">
    <text evidence="1">Belongs to the ABC transporter superfamily.</text>
</comment>
<gene>
    <name evidence="6" type="ORF">AAEJ74_19385</name>
</gene>
<proteinExistence type="inferred from homology"/>
<name>A0ABU9EP94_LIMFS</name>
<dbReference type="GO" id="GO:0005524">
    <property type="term" value="F:ATP binding"/>
    <property type="evidence" value="ECO:0007669"/>
    <property type="project" value="UniProtKB-KW"/>
</dbReference>
<feature type="domain" description="ABC transporter" evidence="5">
    <location>
        <begin position="12"/>
        <end position="243"/>
    </location>
</feature>
<comment type="caution">
    <text evidence="6">The sequence shown here is derived from an EMBL/GenBank/DDBJ whole genome shotgun (WGS) entry which is preliminary data.</text>
</comment>
<reference evidence="6 7" key="1">
    <citation type="journal article" date="2024" name="Front. Microbiol.">
        <title>Transcriptomic insights into the dominance of two phototrophs throughout the water column of a tropical hypersaline-alkaline crater lake (Dziani Dzaha, Mayotte).</title>
        <authorList>
            <person name="Duperron S."/>
            <person name="Halary S."/>
            <person name="Bouly J.-P."/>
            <person name="Roussel T."/>
            <person name="Hugoni M."/>
            <person name="Bruto M."/>
            <person name="Oger P."/>
            <person name="Duval C."/>
            <person name="Woo A."/>
            <person name="Jezequiel D."/>
            <person name="Ader M."/>
            <person name="Leboulanger C."/>
            <person name="Agogue H."/>
            <person name="Grossi V."/>
            <person name="Trousselier M."/>
            <person name="Bernard C."/>
        </authorList>
    </citation>
    <scope>NUCLEOTIDE SEQUENCE [LARGE SCALE GENOMIC DNA]</scope>
    <source>
        <strain evidence="6 7">PMC 851.14</strain>
    </source>
</reference>
<dbReference type="PROSITE" id="PS00211">
    <property type="entry name" value="ABC_TRANSPORTER_1"/>
    <property type="match status" value="1"/>
</dbReference>
<dbReference type="InterPro" id="IPR027417">
    <property type="entry name" value="P-loop_NTPase"/>
</dbReference>
<dbReference type="EMBL" id="JBBWYZ010000016">
    <property type="protein sequence ID" value="MEK9513770.1"/>
    <property type="molecule type" value="Genomic_DNA"/>
</dbReference>
<dbReference type="InterPro" id="IPR017871">
    <property type="entry name" value="ABC_transporter-like_CS"/>
</dbReference>
<dbReference type="CDD" id="cd03225">
    <property type="entry name" value="ABC_cobalt_CbiO_domain1"/>
    <property type="match status" value="1"/>
</dbReference>
<evidence type="ECO:0000256" key="3">
    <source>
        <dbReference type="ARBA" id="ARBA00022741"/>
    </source>
</evidence>
<keyword evidence="3" id="KW-0547">Nucleotide-binding</keyword>
<accession>A0ABU9EP94</accession>
<sequence length="247" mass="27648">MKRSHWESDCSIRVENLTFSYAGEKPIWREISFSLNPGERLGLLGPTGTGKSTLMETLIGLKTPNSGKIWIQGTLVEPSSLRQIRRQIGFGFQDPNDQLFMPTIFEDVMFGPCNYGVSNEQASEIAHQLLAQFGLAKLAHRSVHELSGGQKRLATLAAILALNPTILILDEPTNGLDPWWRRNLAEILVNLPIEVLLIASHDLQWVSRVTERSLILGDGKIQVDRPTKELLQDRDTLEKCGLPDNWA</sequence>
<keyword evidence="7" id="KW-1185">Reference proteome</keyword>
<dbReference type="SMART" id="SM00382">
    <property type="entry name" value="AAA"/>
    <property type="match status" value="1"/>
</dbReference>
<evidence type="ECO:0000313" key="7">
    <source>
        <dbReference type="Proteomes" id="UP001387447"/>
    </source>
</evidence>
<dbReference type="Pfam" id="PF00005">
    <property type="entry name" value="ABC_tran"/>
    <property type="match status" value="1"/>
</dbReference>
<dbReference type="SUPFAM" id="SSF52540">
    <property type="entry name" value="P-loop containing nucleoside triphosphate hydrolases"/>
    <property type="match status" value="1"/>
</dbReference>
<dbReference type="InterPro" id="IPR015856">
    <property type="entry name" value="ABC_transpr_CbiO/EcfA_su"/>
</dbReference>
<evidence type="ECO:0000256" key="1">
    <source>
        <dbReference type="ARBA" id="ARBA00005417"/>
    </source>
</evidence>
<dbReference type="InterPro" id="IPR003593">
    <property type="entry name" value="AAA+_ATPase"/>
</dbReference>
<dbReference type="PANTHER" id="PTHR43553:SF24">
    <property type="entry name" value="ENERGY-COUPLING FACTOR TRANSPORTER ATP-BINDING PROTEIN ECFA1"/>
    <property type="match status" value="1"/>
</dbReference>
<dbReference type="PROSITE" id="PS50893">
    <property type="entry name" value="ABC_TRANSPORTER_2"/>
    <property type="match status" value="1"/>
</dbReference>
<dbReference type="RefSeq" id="WP_006623619.1">
    <property type="nucleotide sequence ID" value="NZ_JBBWYZ010000016.1"/>
</dbReference>
<dbReference type="InterPro" id="IPR003439">
    <property type="entry name" value="ABC_transporter-like_ATP-bd"/>
</dbReference>
<keyword evidence="4 6" id="KW-0067">ATP-binding</keyword>
<dbReference type="PANTHER" id="PTHR43553">
    <property type="entry name" value="HEAVY METAL TRANSPORTER"/>
    <property type="match status" value="1"/>
</dbReference>
<dbReference type="InterPro" id="IPR050095">
    <property type="entry name" value="ECF_ABC_transporter_ATP-bd"/>
</dbReference>
<protein>
    <submittedName>
        <fullName evidence="6">ABC transporter ATP-binding protein</fullName>
    </submittedName>
</protein>
<organism evidence="6 7">
    <name type="scientific">Limnospira fusiformis PMC 851.14</name>
    <dbReference type="NCBI Taxonomy" id="2219512"/>
    <lineage>
        <taxon>Bacteria</taxon>
        <taxon>Bacillati</taxon>
        <taxon>Cyanobacteriota</taxon>
        <taxon>Cyanophyceae</taxon>
        <taxon>Oscillatoriophycideae</taxon>
        <taxon>Oscillatoriales</taxon>
        <taxon>Sirenicapillariaceae</taxon>
        <taxon>Limnospira</taxon>
    </lineage>
</organism>
<dbReference type="Gene3D" id="3.40.50.300">
    <property type="entry name" value="P-loop containing nucleotide triphosphate hydrolases"/>
    <property type="match status" value="1"/>
</dbReference>
<keyword evidence="2" id="KW-0813">Transport</keyword>
<dbReference type="Proteomes" id="UP001387447">
    <property type="component" value="Unassembled WGS sequence"/>
</dbReference>
<evidence type="ECO:0000259" key="5">
    <source>
        <dbReference type="PROSITE" id="PS50893"/>
    </source>
</evidence>
<evidence type="ECO:0000256" key="2">
    <source>
        <dbReference type="ARBA" id="ARBA00022448"/>
    </source>
</evidence>